<keyword evidence="3" id="KW-0732">Signal</keyword>
<dbReference type="GO" id="GO:0016139">
    <property type="term" value="P:glycoside catabolic process"/>
    <property type="evidence" value="ECO:0007669"/>
    <property type="project" value="TreeGrafter"/>
</dbReference>
<dbReference type="InterPro" id="IPR057739">
    <property type="entry name" value="Glyco_hydro_29_N"/>
</dbReference>
<dbReference type="GO" id="GO:0005764">
    <property type="term" value="C:lysosome"/>
    <property type="evidence" value="ECO:0007669"/>
    <property type="project" value="TreeGrafter"/>
</dbReference>
<reference evidence="7" key="1">
    <citation type="submission" date="2020-09" db="EMBL/GenBank/DDBJ databases">
        <title>A novel bacterium of genus Paenibacillus, isolated from South China Sea.</title>
        <authorList>
            <person name="Huang H."/>
            <person name="Mo K."/>
            <person name="Hu Y."/>
        </authorList>
    </citation>
    <scope>NUCLEOTIDE SEQUENCE</scope>
    <source>
        <strain evidence="7">IB182493</strain>
    </source>
</reference>
<dbReference type="Proteomes" id="UP000632125">
    <property type="component" value="Unassembled WGS sequence"/>
</dbReference>
<organism evidence="7 8">
    <name type="scientific">Paenibacillus arenilitoris</name>
    <dbReference type="NCBI Taxonomy" id="2772299"/>
    <lineage>
        <taxon>Bacteria</taxon>
        <taxon>Bacillati</taxon>
        <taxon>Bacillota</taxon>
        <taxon>Bacilli</taxon>
        <taxon>Bacillales</taxon>
        <taxon>Paenibacillaceae</taxon>
        <taxon>Paenibacillus</taxon>
    </lineage>
</organism>
<dbReference type="Pfam" id="PF01120">
    <property type="entry name" value="Alpha_L_fucos"/>
    <property type="match status" value="1"/>
</dbReference>
<evidence type="ECO:0000256" key="4">
    <source>
        <dbReference type="ARBA" id="ARBA00022801"/>
    </source>
</evidence>
<comment type="caution">
    <text evidence="7">The sequence shown here is derived from an EMBL/GenBank/DDBJ whole genome shotgun (WGS) entry which is preliminary data.</text>
</comment>
<dbReference type="Gene3D" id="3.20.20.80">
    <property type="entry name" value="Glycosidases"/>
    <property type="match status" value="1"/>
</dbReference>
<dbReference type="EC" id="3.2.1.51" evidence="2"/>
<dbReference type="GO" id="GO:0004560">
    <property type="term" value="F:alpha-L-fucosidase activity"/>
    <property type="evidence" value="ECO:0007669"/>
    <property type="project" value="InterPro"/>
</dbReference>
<gene>
    <name evidence="7" type="ORF">IDH41_22540</name>
</gene>
<evidence type="ECO:0000256" key="3">
    <source>
        <dbReference type="ARBA" id="ARBA00022729"/>
    </source>
</evidence>
<evidence type="ECO:0000313" key="8">
    <source>
        <dbReference type="Proteomes" id="UP000632125"/>
    </source>
</evidence>
<keyword evidence="5" id="KW-0326">Glycosidase</keyword>
<proteinExistence type="inferred from homology"/>
<dbReference type="Gene3D" id="2.60.120.260">
    <property type="entry name" value="Galactose-binding domain-like"/>
    <property type="match status" value="1"/>
</dbReference>
<accession>A0A927H7T9</accession>
<dbReference type="SMART" id="SM00812">
    <property type="entry name" value="Alpha_L_fucos"/>
    <property type="match status" value="1"/>
</dbReference>
<sequence length="442" mass="50015">MNLENRLILPNKEQVEWADCEIGVLIHYDIQVFNPEYQFREIWGWQPDASTFNPCMLDTDQWIQAAKAAGAKYAVLVAKHSSGFSLWPTEAHEYSIRHSPWMSGKGDIVRSFMESCRKFDVKPGLYYSCANNAYFNVDDPGKVRSGNEAEQKEYNEIIIRQLTELWGNYGEWFEIWFDGGILPAETGGPDIDPLLKRLQPNANVFQGRPGTRSLLRWVGNEDGRAPYPCWSTTHLGKNGSDGHADRLKTRIGDPYGPVWAPAESDMPNRDRHLAYQGGWFWREGEDDLVYSAEYLAERYFETVGHNTNLLLGMVIDNRGLVPNADAEQLTRFGEMINNIFNESNLLGESSGRGNELTVDLGSGDRISSIVIMEDISHGERIMEYDITGWDGSVWNVLCSGISVGHKRIHSIKSRIPENISAIKLVCSESKAEPVIRRLAVYK</sequence>
<evidence type="ECO:0000256" key="2">
    <source>
        <dbReference type="ARBA" id="ARBA00012662"/>
    </source>
</evidence>
<feature type="domain" description="Glycoside hydrolase family 29 N-terminal" evidence="6">
    <location>
        <begin position="36"/>
        <end position="181"/>
    </location>
</feature>
<dbReference type="SUPFAM" id="SSF51445">
    <property type="entry name" value="(Trans)glycosidases"/>
    <property type="match status" value="1"/>
</dbReference>
<keyword evidence="4" id="KW-0378">Hydrolase</keyword>
<keyword evidence="8" id="KW-1185">Reference proteome</keyword>
<protein>
    <recommendedName>
        <fullName evidence="2">alpha-L-fucosidase</fullName>
        <ecNumber evidence="2">3.2.1.51</ecNumber>
    </recommendedName>
</protein>
<name>A0A927H7T9_9BACL</name>
<dbReference type="PANTHER" id="PTHR10030">
    <property type="entry name" value="ALPHA-L-FUCOSIDASE"/>
    <property type="match status" value="1"/>
</dbReference>
<comment type="similarity">
    <text evidence="1">Belongs to the glycosyl hydrolase 29 family.</text>
</comment>
<dbReference type="GO" id="GO:0006004">
    <property type="term" value="P:fucose metabolic process"/>
    <property type="evidence" value="ECO:0007669"/>
    <property type="project" value="TreeGrafter"/>
</dbReference>
<dbReference type="InterPro" id="IPR017853">
    <property type="entry name" value="GH"/>
</dbReference>
<dbReference type="AlphaFoldDB" id="A0A927H7T9"/>
<evidence type="ECO:0000256" key="5">
    <source>
        <dbReference type="ARBA" id="ARBA00023295"/>
    </source>
</evidence>
<evidence type="ECO:0000256" key="1">
    <source>
        <dbReference type="ARBA" id="ARBA00007951"/>
    </source>
</evidence>
<dbReference type="EMBL" id="JACXIY010000029">
    <property type="protein sequence ID" value="MBD2871370.1"/>
    <property type="molecule type" value="Genomic_DNA"/>
</dbReference>
<evidence type="ECO:0000313" key="7">
    <source>
        <dbReference type="EMBL" id="MBD2871370.1"/>
    </source>
</evidence>
<evidence type="ECO:0000259" key="6">
    <source>
        <dbReference type="Pfam" id="PF01120"/>
    </source>
</evidence>
<dbReference type="InterPro" id="IPR000933">
    <property type="entry name" value="Glyco_hydro_29"/>
</dbReference>
<dbReference type="RefSeq" id="WP_190865108.1">
    <property type="nucleotide sequence ID" value="NZ_JACXIY010000029.1"/>
</dbReference>
<dbReference type="PANTHER" id="PTHR10030:SF37">
    <property type="entry name" value="ALPHA-L-FUCOSIDASE-RELATED"/>
    <property type="match status" value="1"/>
</dbReference>